<name>A0A8S0RED3_OLEEU</name>
<gene>
    <name evidence="1" type="ORF">OLEA9_A104386</name>
</gene>
<accession>A0A8S0RED3</accession>
<dbReference type="AlphaFoldDB" id="A0A8S0RED3"/>
<evidence type="ECO:0000313" key="2">
    <source>
        <dbReference type="Proteomes" id="UP000594638"/>
    </source>
</evidence>
<dbReference type="Gramene" id="OE9A104386T1">
    <property type="protein sequence ID" value="OE9A104386C1"/>
    <property type="gene ID" value="OE9A104386"/>
</dbReference>
<dbReference type="EMBL" id="CACTIH010003610">
    <property type="protein sequence ID" value="CAA2977508.1"/>
    <property type="molecule type" value="Genomic_DNA"/>
</dbReference>
<reference evidence="1 2" key="1">
    <citation type="submission" date="2019-12" db="EMBL/GenBank/DDBJ databases">
        <authorList>
            <person name="Alioto T."/>
            <person name="Alioto T."/>
            <person name="Gomez Garrido J."/>
        </authorList>
    </citation>
    <scope>NUCLEOTIDE SEQUENCE [LARGE SCALE GENOMIC DNA]</scope>
</reference>
<comment type="caution">
    <text evidence="1">The sequence shown here is derived from an EMBL/GenBank/DDBJ whole genome shotgun (WGS) entry which is preliminary data.</text>
</comment>
<keyword evidence="2" id="KW-1185">Reference proteome</keyword>
<sequence>MDKALVYGTRDSGSRGASIGIVFAETSTNTEALPDVCDAIGVALDGATAASCVTPTASAVGSIVETLAWFNAASHRFRQRLRHWHGKASNAAEDCG</sequence>
<evidence type="ECO:0000313" key="1">
    <source>
        <dbReference type="EMBL" id="CAA2977508.1"/>
    </source>
</evidence>
<organism evidence="1 2">
    <name type="scientific">Olea europaea subsp. europaea</name>
    <dbReference type="NCBI Taxonomy" id="158383"/>
    <lineage>
        <taxon>Eukaryota</taxon>
        <taxon>Viridiplantae</taxon>
        <taxon>Streptophyta</taxon>
        <taxon>Embryophyta</taxon>
        <taxon>Tracheophyta</taxon>
        <taxon>Spermatophyta</taxon>
        <taxon>Magnoliopsida</taxon>
        <taxon>eudicotyledons</taxon>
        <taxon>Gunneridae</taxon>
        <taxon>Pentapetalae</taxon>
        <taxon>asterids</taxon>
        <taxon>lamiids</taxon>
        <taxon>Lamiales</taxon>
        <taxon>Oleaceae</taxon>
        <taxon>Oleeae</taxon>
        <taxon>Olea</taxon>
    </lineage>
</organism>
<protein>
    <submittedName>
        <fullName evidence="1">Uncharacterized protein</fullName>
    </submittedName>
</protein>
<dbReference type="Proteomes" id="UP000594638">
    <property type="component" value="Unassembled WGS sequence"/>
</dbReference>
<proteinExistence type="predicted"/>